<dbReference type="GO" id="GO:2000060">
    <property type="term" value="P:positive regulation of ubiquitin-dependent protein catabolic process"/>
    <property type="evidence" value="ECO:0007669"/>
    <property type="project" value="TreeGrafter"/>
</dbReference>
<name>A0A672F626_SALFA</name>
<evidence type="ECO:0000313" key="7">
    <source>
        <dbReference type="Proteomes" id="UP000472267"/>
    </source>
</evidence>
<proteinExistence type="inferred from homology"/>
<reference evidence="6" key="2">
    <citation type="submission" date="2025-08" db="UniProtKB">
        <authorList>
            <consortium name="Ensembl"/>
        </authorList>
    </citation>
    <scope>IDENTIFICATION</scope>
</reference>
<evidence type="ECO:0000256" key="1">
    <source>
        <dbReference type="ARBA" id="ARBA00006438"/>
    </source>
</evidence>
<dbReference type="PANTHER" id="PTHR15668">
    <property type="entry name" value="JM1 PROTEIN"/>
    <property type="match status" value="1"/>
</dbReference>
<dbReference type="InParanoid" id="A0A672F626"/>
<evidence type="ECO:0000259" key="4">
    <source>
        <dbReference type="Pfam" id="PF05667"/>
    </source>
</evidence>
<dbReference type="OMA" id="NIGCEFA"/>
<evidence type="ECO:0000313" key="6">
    <source>
        <dbReference type="Ensembl" id="ENSSFAP00005002191.1"/>
    </source>
</evidence>
<dbReference type="InterPro" id="IPR008530">
    <property type="entry name" value="CCDC22"/>
</dbReference>
<feature type="domain" description="CCDC22 coiled-coil" evidence="4">
    <location>
        <begin position="128"/>
        <end position="626"/>
    </location>
</feature>
<accession>A0A672F626</accession>
<sequence length="657" mass="73530">MEEVDKILIQALKQVGTEVSEETDSVKQFTSELIVEAVVRCIRVIEPGLGGALPTSLPPGMSARFRVGMSLAQACQDLGYKGDIGYQTFLYSNEPEIRSLLMFLVEKLPRESAESSDQPTGKSVVLQRSIAAALRAQLAVPWLPPACRLPLQTQTQSLGSMHSFQVQPLSLPLGPPASEQTLLKGEDSAGLCPLRVSLSSEYRRDVLRPVTAQLSSHCTTAASLLERHTAELSAAHEWDVEWKSQGLLSRLTPQEYRSRKLSRLRKRIEEQLRSATLPAADGAAAGPASSSSSADLSDLLQSFRSSSASDRLLTKGTHFTHTQKFTFAQVRPARFPQDVMAAVSPAPSGGRSEGDAAQRRQDELDVLQQQLQELNGQAERLAADMRLMTLLSLQVKDELKQRERGNAEEEDRIHVKKKTIDLLPDADDNLLQLQAVMEASSQRLVHLAAQWEKHRTPLIEEHRRLKEIRSSQDLESSRKLSEIKSLHDKIRVSTEESRKKEETYKQLVSELDSLPQDASRSAYTQRILEIVSNIKKQKEEITKILTDTKDLQKEINSLTGKLDRTFAVTDELVFKDAKKDESVRKSYKYLAALHENCNQLIQTIEDTGTILREIRDLEEQIETENSNKTMANLERILEDYKAIRQENAALAAKVREG</sequence>
<dbReference type="Proteomes" id="UP000472267">
    <property type="component" value="Chromosome 20"/>
</dbReference>
<dbReference type="AlphaFoldDB" id="A0A672F626"/>
<dbReference type="Ensembl" id="ENSSFAT00005002336.1">
    <property type="protein sequence ID" value="ENSSFAP00005002191.1"/>
    <property type="gene ID" value="ENSSFAG00005001381.1"/>
</dbReference>
<reference evidence="6" key="3">
    <citation type="submission" date="2025-09" db="UniProtKB">
        <authorList>
            <consortium name="Ensembl"/>
        </authorList>
    </citation>
    <scope>IDENTIFICATION</scope>
</reference>
<dbReference type="Pfam" id="PF21674">
    <property type="entry name" value="CCDC22_N"/>
    <property type="match status" value="1"/>
</dbReference>
<keyword evidence="3" id="KW-0175">Coiled coil</keyword>
<keyword evidence="7" id="KW-1185">Reference proteome</keyword>
<dbReference type="Pfam" id="PF05667">
    <property type="entry name" value="CCDC22_CC"/>
    <property type="match status" value="1"/>
</dbReference>
<evidence type="ECO:0000259" key="5">
    <source>
        <dbReference type="Pfam" id="PF21674"/>
    </source>
</evidence>
<gene>
    <name evidence="6" type="primary">ccdc22</name>
</gene>
<feature type="coiled-coil region" evidence="3">
    <location>
        <begin position="357"/>
        <end position="384"/>
    </location>
</feature>
<dbReference type="InterPro" id="IPR048348">
    <property type="entry name" value="CCDC22_CC"/>
</dbReference>
<organism evidence="6 7">
    <name type="scientific">Salarias fasciatus</name>
    <name type="common">Jewelled blenny</name>
    <name type="synonym">Blennius fasciatus</name>
    <dbReference type="NCBI Taxonomy" id="181472"/>
    <lineage>
        <taxon>Eukaryota</taxon>
        <taxon>Metazoa</taxon>
        <taxon>Chordata</taxon>
        <taxon>Craniata</taxon>
        <taxon>Vertebrata</taxon>
        <taxon>Euteleostomi</taxon>
        <taxon>Actinopterygii</taxon>
        <taxon>Neopterygii</taxon>
        <taxon>Teleostei</taxon>
        <taxon>Neoteleostei</taxon>
        <taxon>Acanthomorphata</taxon>
        <taxon>Ovalentaria</taxon>
        <taxon>Blenniimorphae</taxon>
        <taxon>Blenniiformes</taxon>
        <taxon>Blennioidei</taxon>
        <taxon>Blenniidae</taxon>
        <taxon>Salariinae</taxon>
        <taxon>Salarias</taxon>
    </lineage>
</organism>
<feature type="domain" description="CCDC22 N-terminal" evidence="5">
    <location>
        <begin position="1"/>
        <end position="109"/>
    </location>
</feature>
<dbReference type="PANTHER" id="PTHR15668:SF4">
    <property type="entry name" value="COILED-COIL DOMAIN-CONTAINING PROTEIN 22"/>
    <property type="match status" value="1"/>
</dbReference>
<dbReference type="FunCoup" id="A0A672F626">
    <property type="interactions" value="552"/>
</dbReference>
<evidence type="ECO:0000256" key="2">
    <source>
        <dbReference type="ARBA" id="ARBA00016694"/>
    </source>
</evidence>
<dbReference type="GO" id="GO:0097602">
    <property type="term" value="F:cullin family protein binding"/>
    <property type="evidence" value="ECO:0007669"/>
    <property type="project" value="TreeGrafter"/>
</dbReference>
<feature type="coiled-coil region" evidence="3">
    <location>
        <begin position="614"/>
        <end position="653"/>
    </location>
</feature>
<protein>
    <recommendedName>
        <fullName evidence="2">Coiled-coil domain-containing protein 22</fullName>
    </recommendedName>
</protein>
<dbReference type="InterPro" id="IPR048349">
    <property type="entry name" value="CCDC22_N"/>
</dbReference>
<comment type="similarity">
    <text evidence="1">Belongs to the CCDC22 family.</text>
</comment>
<evidence type="ECO:0000256" key="3">
    <source>
        <dbReference type="SAM" id="Coils"/>
    </source>
</evidence>
<reference evidence="6" key="1">
    <citation type="submission" date="2019-06" db="EMBL/GenBank/DDBJ databases">
        <authorList>
            <consortium name="Wellcome Sanger Institute Data Sharing"/>
        </authorList>
    </citation>
    <scope>NUCLEOTIDE SEQUENCE [LARGE SCALE GENOMIC DNA]</scope>
</reference>